<dbReference type="PROSITE" id="PS50011">
    <property type="entry name" value="PROTEIN_KINASE_DOM"/>
    <property type="match status" value="1"/>
</dbReference>
<dbReference type="OrthoDB" id="3271139at2759"/>
<dbReference type="PANTHER" id="PTHR38248:SF2">
    <property type="entry name" value="FUNK1 11"/>
    <property type="match status" value="1"/>
</dbReference>
<dbReference type="Proteomes" id="UP000053477">
    <property type="component" value="Unassembled WGS sequence"/>
</dbReference>
<dbReference type="InterPro" id="IPR040976">
    <property type="entry name" value="Pkinase_fungal"/>
</dbReference>
<dbReference type="PROSITE" id="PS00109">
    <property type="entry name" value="PROTEIN_KINASE_TYR"/>
    <property type="match status" value="1"/>
</dbReference>
<dbReference type="InterPro" id="IPR000719">
    <property type="entry name" value="Prot_kinase_dom"/>
</dbReference>
<proteinExistence type="predicted"/>
<feature type="domain" description="Protein kinase" evidence="1">
    <location>
        <begin position="317"/>
        <end position="734"/>
    </location>
</feature>
<gene>
    <name evidence="2" type="ORF">SCHPADRAFT_944699</name>
</gene>
<accession>A0A0H2RTG4</accession>
<keyword evidence="3" id="KW-1185">Reference proteome</keyword>
<dbReference type="GO" id="GO:0005524">
    <property type="term" value="F:ATP binding"/>
    <property type="evidence" value="ECO:0007669"/>
    <property type="project" value="InterPro"/>
</dbReference>
<dbReference type="EMBL" id="KQ086105">
    <property type="protein sequence ID" value="KLO08116.1"/>
    <property type="molecule type" value="Genomic_DNA"/>
</dbReference>
<dbReference type="PANTHER" id="PTHR38248">
    <property type="entry name" value="FUNK1 6"/>
    <property type="match status" value="1"/>
</dbReference>
<dbReference type="Pfam" id="PF17667">
    <property type="entry name" value="Pkinase_fungal"/>
    <property type="match status" value="1"/>
</dbReference>
<organism evidence="2 3">
    <name type="scientific">Schizopora paradoxa</name>
    <dbReference type="NCBI Taxonomy" id="27342"/>
    <lineage>
        <taxon>Eukaryota</taxon>
        <taxon>Fungi</taxon>
        <taxon>Dikarya</taxon>
        <taxon>Basidiomycota</taxon>
        <taxon>Agaricomycotina</taxon>
        <taxon>Agaricomycetes</taxon>
        <taxon>Hymenochaetales</taxon>
        <taxon>Schizoporaceae</taxon>
        <taxon>Schizopora</taxon>
    </lineage>
</organism>
<evidence type="ECO:0000313" key="3">
    <source>
        <dbReference type="Proteomes" id="UP000053477"/>
    </source>
</evidence>
<dbReference type="InParanoid" id="A0A0H2RTG4"/>
<protein>
    <recommendedName>
        <fullName evidence="1">Protein kinase domain-containing protein</fullName>
    </recommendedName>
</protein>
<dbReference type="GO" id="GO:0004672">
    <property type="term" value="F:protein kinase activity"/>
    <property type="evidence" value="ECO:0007669"/>
    <property type="project" value="InterPro"/>
</dbReference>
<dbReference type="InterPro" id="IPR011009">
    <property type="entry name" value="Kinase-like_dom_sf"/>
</dbReference>
<evidence type="ECO:0000313" key="2">
    <source>
        <dbReference type="EMBL" id="KLO08116.1"/>
    </source>
</evidence>
<sequence length="734" mass="82999">MPPIKDEPLTSNEPGTDRLFKFHEGDESDGENYAADHASTFEMLYDEMEGRIEENSFSVWDQLLDDVNNDFVTACCDEVRIKCAHHIAGLTDIVRRRLEGETNVNESQAYPFLVAIFDFIGNFGAPSSGAHHPIRRFVRISRLKYNETTNSYMSAFPMVSPDLSLWRIGNGVDAERKPSTWRFNDGFVDYKLDPNDRPTKRGVKANILSQSANYARLHMSARPFLLFSIGLLVFGTRFCVCIFDRGGVRISPELHMWDNLDMLVRVIRSLTCNLSPQRIGQDPTARLVEEPGEPSFYVVKPIGKDGRSWRTIGSPIWSSLSLFGRGTVVWKVVEYDERSRTGVGPTMIMKTAWRPAHRNPESSLSRYVTAIANQNPEISVAESLTGGDVFVEGGSPPDRLLETEMPGDQYSASGSTAPEMPQGKLITVPYLRGLEVREGDSPILHRVITSTVGHPLWEYTDEKELAKGFITILKSHRKLCEQNVLHRDISPGNILLAENPRPGREAFLSDFELARVGDEVGVYIYERVGLQSKGKRSRLSKKTKHLLSGSGTAMQAPITGTLQFMALDLLDVLVTQVEVPGSRVEFKQTMYHDLESIVLVFAYVLLRKMLTIASSSETYKAEQELLEEQFKKSFGLLKVKDIQDARLFLIAFRWVDREPLTSFAAKHMHKKLLEVIGVIYRWMKKLSSQKQQRGFLSTLPEVIKDPMETTQNSTESFQLSHEAFINLFEQLLEE</sequence>
<evidence type="ECO:0000259" key="1">
    <source>
        <dbReference type="PROSITE" id="PS50011"/>
    </source>
</evidence>
<dbReference type="SUPFAM" id="SSF56112">
    <property type="entry name" value="Protein kinase-like (PK-like)"/>
    <property type="match status" value="1"/>
</dbReference>
<dbReference type="AlphaFoldDB" id="A0A0H2RTG4"/>
<name>A0A0H2RTG4_9AGAM</name>
<dbReference type="STRING" id="27342.A0A0H2RTG4"/>
<dbReference type="Gene3D" id="1.10.510.10">
    <property type="entry name" value="Transferase(Phosphotransferase) domain 1"/>
    <property type="match status" value="1"/>
</dbReference>
<reference evidence="2 3" key="1">
    <citation type="submission" date="2015-04" db="EMBL/GenBank/DDBJ databases">
        <title>Complete genome sequence of Schizopora paradoxa KUC8140, a cosmopolitan wood degrader in East Asia.</title>
        <authorList>
            <consortium name="DOE Joint Genome Institute"/>
            <person name="Min B."/>
            <person name="Park H."/>
            <person name="Jang Y."/>
            <person name="Kim J.-J."/>
            <person name="Kim K.H."/>
            <person name="Pangilinan J."/>
            <person name="Lipzen A."/>
            <person name="Riley R."/>
            <person name="Grigoriev I.V."/>
            <person name="Spatafora J.W."/>
            <person name="Choi I.-G."/>
        </authorList>
    </citation>
    <scope>NUCLEOTIDE SEQUENCE [LARGE SCALE GENOMIC DNA]</scope>
    <source>
        <strain evidence="2 3">KUC8140</strain>
    </source>
</reference>
<dbReference type="InterPro" id="IPR008266">
    <property type="entry name" value="Tyr_kinase_AS"/>
</dbReference>